<dbReference type="SFLD" id="SFLDS00003">
    <property type="entry name" value="Haloacid_Dehalogenase"/>
    <property type="match status" value="1"/>
</dbReference>
<comment type="subunit">
    <text evidence="3">Homotetramer.</text>
</comment>
<evidence type="ECO:0000256" key="2">
    <source>
        <dbReference type="ARBA" id="ARBA00005893"/>
    </source>
</evidence>
<dbReference type="InterPro" id="IPR010023">
    <property type="entry name" value="KdsC_fam"/>
</dbReference>
<evidence type="ECO:0000256" key="5">
    <source>
        <dbReference type="ARBA" id="ARBA00022801"/>
    </source>
</evidence>
<name>A0ABZ2M7V9_9BACT</name>
<keyword evidence="5" id="KW-0378">Hydrolase</keyword>
<dbReference type="Proteomes" id="UP001370348">
    <property type="component" value="Chromosome"/>
</dbReference>
<dbReference type="SUPFAM" id="SSF56784">
    <property type="entry name" value="HAD-like"/>
    <property type="match status" value="1"/>
</dbReference>
<keyword evidence="4" id="KW-0479">Metal-binding</keyword>
<evidence type="ECO:0000256" key="6">
    <source>
        <dbReference type="ARBA" id="ARBA00022842"/>
    </source>
</evidence>
<dbReference type="InterPro" id="IPR036412">
    <property type="entry name" value="HAD-like_sf"/>
</dbReference>
<dbReference type="SFLD" id="SFLDG01138">
    <property type="entry name" value="C1.6.2:_Deoxy-d-mannose-octulo"/>
    <property type="match status" value="1"/>
</dbReference>
<dbReference type="CDD" id="cd01630">
    <property type="entry name" value="HAD_KDO-like"/>
    <property type="match status" value="1"/>
</dbReference>
<dbReference type="InterPro" id="IPR023214">
    <property type="entry name" value="HAD_sf"/>
</dbReference>
<organism evidence="7 8">
    <name type="scientific">Pendulispora albinea</name>
    <dbReference type="NCBI Taxonomy" id="2741071"/>
    <lineage>
        <taxon>Bacteria</taxon>
        <taxon>Pseudomonadati</taxon>
        <taxon>Myxococcota</taxon>
        <taxon>Myxococcia</taxon>
        <taxon>Myxococcales</taxon>
        <taxon>Sorangiineae</taxon>
        <taxon>Pendulisporaceae</taxon>
        <taxon>Pendulispora</taxon>
    </lineage>
</organism>
<evidence type="ECO:0000256" key="4">
    <source>
        <dbReference type="ARBA" id="ARBA00022723"/>
    </source>
</evidence>
<dbReference type="RefSeq" id="WP_394828229.1">
    <property type="nucleotide sequence ID" value="NZ_CP089984.1"/>
</dbReference>
<dbReference type="EMBL" id="CP089984">
    <property type="protein sequence ID" value="WXB18596.1"/>
    <property type="molecule type" value="Genomic_DNA"/>
</dbReference>
<gene>
    <name evidence="7" type="ORF">LZC94_15310</name>
</gene>
<keyword evidence="6" id="KW-0460">Magnesium</keyword>
<dbReference type="Gene3D" id="3.40.50.1000">
    <property type="entry name" value="HAD superfamily/HAD-like"/>
    <property type="match status" value="1"/>
</dbReference>
<comment type="cofactor">
    <cofactor evidence="1">
        <name>Mg(2+)</name>
        <dbReference type="ChEBI" id="CHEBI:18420"/>
    </cofactor>
</comment>
<dbReference type="PIRSF" id="PIRSF006118">
    <property type="entry name" value="KDO8-P_Ptase"/>
    <property type="match status" value="1"/>
</dbReference>
<evidence type="ECO:0000256" key="3">
    <source>
        <dbReference type="ARBA" id="ARBA00011881"/>
    </source>
</evidence>
<evidence type="ECO:0000256" key="1">
    <source>
        <dbReference type="ARBA" id="ARBA00001946"/>
    </source>
</evidence>
<evidence type="ECO:0000313" key="7">
    <source>
        <dbReference type="EMBL" id="WXB18596.1"/>
    </source>
</evidence>
<keyword evidence="8" id="KW-1185">Reference proteome</keyword>
<dbReference type="PANTHER" id="PTHR21485:SF3">
    <property type="entry name" value="N-ACYLNEURAMINATE CYTIDYLYLTRANSFERASE"/>
    <property type="match status" value="1"/>
</dbReference>
<reference evidence="7 8" key="1">
    <citation type="submission" date="2021-12" db="EMBL/GenBank/DDBJ databases">
        <title>Discovery of the Pendulisporaceae a myxobacterial family with distinct sporulation behavior and unique specialized metabolism.</title>
        <authorList>
            <person name="Garcia R."/>
            <person name="Popoff A."/>
            <person name="Bader C.D."/>
            <person name="Loehr J."/>
            <person name="Walesch S."/>
            <person name="Walt C."/>
            <person name="Boldt J."/>
            <person name="Bunk B."/>
            <person name="Haeckl F.J.F.P.J."/>
            <person name="Gunesch A.P."/>
            <person name="Birkelbach J."/>
            <person name="Nuebel U."/>
            <person name="Pietschmann T."/>
            <person name="Bach T."/>
            <person name="Mueller R."/>
        </authorList>
    </citation>
    <scope>NUCLEOTIDE SEQUENCE [LARGE SCALE GENOMIC DNA]</scope>
    <source>
        <strain evidence="7 8">MSr11954</strain>
    </source>
</reference>
<dbReference type="InterPro" id="IPR050793">
    <property type="entry name" value="CMP-NeuNAc_synthase"/>
</dbReference>
<proteinExistence type="inferred from homology"/>
<dbReference type="NCBIfam" id="TIGR01670">
    <property type="entry name" value="KdsC-phosphatas"/>
    <property type="match status" value="1"/>
</dbReference>
<comment type="similarity">
    <text evidence="2">Belongs to the KdsC family.</text>
</comment>
<dbReference type="SFLD" id="SFLDG01136">
    <property type="entry name" value="C1.6:_Phosphoserine_Phosphatas"/>
    <property type="match status" value="1"/>
</dbReference>
<accession>A0ABZ2M7V9</accession>
<protein>
    <submittedName>
        <fullName evidence="7">3-deoxy-D-manno-octulosonate 8-phosphate phosphatase</fullName>
    </submittedName>
</protein>
<dbReference type="PANTHER" id="PTHR21485">
    <property type="entry name" value="HAD SUPERFAMILY MEMBERS CMAS AND KDSC"/>
    <property type="match status" value="1"/>
</dbReference>
<sequence>MDREVASLLTPPARLTRQELQRRASALRLVLTDVDGVLTDAGVYYSAEGEAMKRFNVRDGMGVELLRERGIITAFLTRERSPIVAHRAEKLRMHLYYMGIHDKRAHLPQIARDTGFSLSELAYIGDDVNDLGVLEAVAERGLTAAPNDAHPSVLPLAHHRCKANGGYGAFREFADWLLELRR</sequence>
<evidence type="ECO:0000313" key="8">
    <source>
        <dbReference type="Proteomes" id="UP001370348"/>
    </source>
</evidence>